<reference evidence="2 3" key="1">
    <citation type="submission" date="2019-06" db="EMBL/GenBank/DDBJ databases">
        <title>Sequencing the genomes of 1000 actinobacteria strains.</title>
        <authorList>
            <person name="Klenk H.-P."/>
        </authorList>
    </citation>
    <scope>NUCLEOTIDE SEQUENCE [LARGE SCALE GENOMIC DNA]</scope>
    <source>
        <strain evidence="2 3">DSM 8803</strain>
    </source>
</reference>
<dbReference type="EMBL" id="VFON01000001">
    <property type="protein sequence ID" value="TQL43359.1"/>
    <property type="molecule type" value="Genomic_DNA"/>
</dbReference>
<gene>
    <name evidence="2" type="ORF">FB468_1379</name>
</gene>
<evidence type="ECO:0000313" key="2">
    <source>
        <dbReference type="EMBL" id="TQL43359.1"/>
    </source>
</evidence>
<dbReference type="Gene3D" id="3.40.1610.10">
    <property type="entry name" value="CV3147-like domain"/>
    <property type="match status" value="1"/>
</dbReference>
<keyword evidence="3" id="KW-1185">Reference proteome</keyword>
<sequence length="340" mass="35373">MTENQGAPHTSRLRRADVARLARGARPFASGVNSAALQVLRDWAESEIEAADVELPSVFELDDDALYAVVTLVGSPTALAEGLPDGTEPVRAVAALERAVGKSVRGVLPINTAGENAVLALAAAAALGVDLVDADACGRVRPTVQDTLLTLAGVPIAPCAIASPLGETTLVDGMTARVAQIVPRLVGASGGWAFFAGYALTGREVRAHANPGTISRYLEAEPGNELAGVPHRTLLRATITNIESVDGVTLRTSILMTELVADGFGRRVRVDADESYLGALADGVPLQSAAHELFVISESGEVLDPERCLPGMRVALVAVELPGAWEAASTHTTGRERDVI</sequence>
<dbReference type="STRING" id="55969.SD72_14850"/>
<protein>
    <submittedName>
        <fullName evidence="2">DUF917 family protein</fullName>
    </submittedName>
</protein>
<organism evidence="2 3">
    <name type="scientific">Leucobacter komagatae</name>
    <dbReference type="NCBI Taxonomy" id="55969"/>
    <lineage>
        <taxon>Bacteria</taxon>
        <taxon>Bacillati</taxon>
        <taxon>Actinomycetota</taxon>
        <taxon>Actinomycetes</taxon>
        <taxon>Micrococcales</taxon>
        <taxon>Microbacteriaceae</taxon>
        <taxon>Leucobacter</taxon>
    </lineage>
</organism>
<dbReference type="InterPro" id="IPR027479">
    <property type="entry name" value="S-Me-THD_N_sf"/>
</dbReference>
<dbReference type="SUPFAM" id="SSF160991">
    <property type="entry name" value="CV3147-like"/>
    <property type="match status" value="1"/>
</dbReference>
<proteinExistence type="predicted"/>
<feature type="domain" description="S-Me-THD N-terminal" evidence="1">
    <location>
        <begin position="17"/>
        <end position="172"/>
    </location>
</feature>
<comment type="caution">
    <text evidence="2">The sequence shown here is derived from an EMBL/GenBank/DDBJ whole genome shotgun (WGS) entry which is preliminary data.</text>
</comment>
<dbReference type="RefSeq" id="WP_141886688.1">
    <property type="nucleotide sequence ID" value="NZ_BAAAUY010000010.1"/>
</dbReference>
<dbReference type="OrthoDB" id="3170437at2"/>
<accession>A0A542Y5J3</accession>
<name>A0A542Y5J3_9MICO</name>
<evidence type="ECO:0000313" key="3">
    <source>
        <dbReference type="Proteomes" id="UP000319094"/>
    </source>
</evidence>
<dbReference type="Pfam" id="PF06032">
    <property type="entry name" value="S-Me-THD_N"/>
    <property type="match status" value="1"/>
</dbReference>
<dbReference type="Proteomes" id="UP000319094">
    <property type="component" value="Unassembled WGS sequence"/>
</dbReference>
<dbReference type="AlphaFoldDB" id="A0A542Y5J3"/>
<dbReference type="InterPro" id="IPR010318">
    <property type="entry name" value="S-Me-THD_N"/>
</dbReference>
<evidence type="ECO:0000259" key="1">
    <source>
        <dbReference type="Pfam" id="PF06032"/>
    </source>
</evidence>